<feature type="short sequence motif" description="Meso-diaminopimelate recognition motif" evidence="20">
    <location>
        <begin position="407"/>
        <end position="410"/>
    </location>
</feature>
<proteinExistence type="inferred from homology"/>
<dbReference type="InterPro" id="IPR004101">
    <property type="entry name" value="Mur_ligase_C"/>
</dbReference>
<dbReference type="Gene3D" id="3.90.190.20">
    <property type="entry name" value="Mur ligase, C-terminal domain"/>
    <property type="match status" value="1"/>
</dbReference>
<evidence type="ECO:0000256" key="18">
    <source>
        <dbReference type="ARBA" id="ARBA00076158"/>
    </source>
</evidence>
<dbReference type="GO" id="GO:0009252">
    <property type="term" value="P:peptidoglycan biosynthetic process"/>
    <property type="evidence" value="ECO:0007669"/>
    <property type="project" value="UniProtKB-UniRule"/>
</dbReference>
<dbReference type="GO" id="GO:0008360">
    <property type="term" value="P:regulation of cell shape"/>
    <property type="evidence" value="ECO:0007669"/>
    <property type="project" value="UniProtKB-KW"/>
</dbReference>
<comment type="subcellular location">
    <subcellularLocation>
        <location evidence="20 21">Cytoplasm</location>
    </subcellularLocation>
</comment>
<sequence>MKLNDLLRALFTYTQDGKGNPDILSIESDSRAVKDGSLFVCIPGYTVDGHDFAEQAVQKGAVALVSERELNVTVPVIVVHDAHRALAELANLYYQNPTKSFSLIGVTGTNGKTTVSHLIERIHRNESQKTGLIGTINMKIGDEEFETKNTTPEPLLLQKQFARMRDQHVETAVMEVSSHALTLGRVRGCDYDIAVFTNLTQDHLDYHGTMEEYRLAKGLLFSQLGNTYDTGRKKVAILNADDEASSTYEKMTSAYILRYGIDKEADIQAGDISFSANGTRFRLTTPDDEREVKLKLTGKFSVYNALAAISACLANGLSLDRILENLEAIDGVPGRFELVDEGQDYPVIVDYAHTPDSLENVLVTVKEMAVGKVFAVVGCGGDRDRTKRPLMAKIASKLADTAVLTSDNPRSEDPDRILDDMVEGIEGEYVRITDRSEAIHYAIRHANKGDVVLIAGKGHETYQIIGDQVLDFDDRTTARQAIKERKS</sequence>
<dbReference type="RefSeq" id="WP_048309894.1">
    <property type="nucleotide sequence ID" value="NZ_CP119526.1"/>
</dbReference>
<dbReference type="GO" id="GO:0051301">
    <property type="term" value="P:cell division"/>
    <property type="evidence" value="ECO:0007669"/>
    <property type="project" value="UniProtKB-KW"/>
</dbReference>
<evidence type="ECO:0000259" key="24">
    <source>
        <dbReference type="Pfam" id="PF08245"/>
    </source>
</evidence>
<comment type="pathway">
    <text evidence="1 20 21">Cell wall biogenesis; peptidoglycan biosynthesis.</text>
</comment>
<evidence type="ECO:0000256" key="8">
    <source>
        <dbReference type="ARBA" id="ARBA00022842"/>
    </source>
</evidence>
<dbReference type="HAMAP" id="MF_00208">
    <property type="entry name" value="MurE"/>
    <property type="match status" value="1"/>
</dbReference>
<keyword evidence="12 20" id="KW-0961">Cell wall biogenesis/degradation</keyword>
<evidence type="ECO:0000256" key="9">
    <source>
        <dbReference type="ARBA" id="ARBA00022960"/>
    </source>
</evidence>
<dbReference type="NCBIfam" id="TIGR01085">
    <property type="entry name" value="murE"/>
    <property type="match status" value="1"/>
</dbReference>
<feature type="binding site" evidence="20">
    <location>
        <position position="456"/>
    </location>
    <ligand>
        <name>meso-2,6-diaminopimelate</name>
        <dbReference type="ChEBI" id="CHEBI:57791"/>
    </ligand>
</feature>
<dbReference type="PANTHER" id="PTHR23135:SF4">
    <property type="entry name" value="UDP-N-ACETYLMURAMOYL-L-ALANYL-D-GLUTAMATE--2,6-DIAMINOPIMELATE LIGASE MURE HOMOLOG, CHLOROPLASTIC"/>
    <property type="match status" value="1"/>
</dbReference>
<comment type="cofactor">
    <cofactor evidence="20">
        <name>Mg(2+)</name>
        <dbReference type="ChEBI" id="CHEBI:18420"/>
    </cofactor>
</comment>
<evidence type="ECO:0000313" key="26">
    <source>
        <dbReference type="Proteomes" id="UP000035996"/>
    </source>
</evidence>
<dbReference type="InterPro" id="IPR013221">
    <property type="entry name" value="Mur_ligase_cen"/>
</dbReference>
<feature type="binding site" evidence="20">
    <location>
        <position position="149"/>
    </location>
    <ligand>
        <name>UDP-N-acetyl-alpha-D-muramoyl-L-alanyl-D-glutamate</name>
        <dbReference type="ChEBI" id="CHEBI:83900"/>
    </ligand>
</feature>
<dbReference type="SUPFAM" id="SSF63418">
    <property type="entry name" value="MurE/MurF N-terminal domain"/>
    <property type="match status" value="1"/>
</dbReference>
<evidence type="ECO:0000256" key="7">
    <source>
        <dbReference type="ARBA" id="ARBA00022840"/>
    </source>
</evidence>
<dbReference type="InterPro" id="IPR036615">
    <property type="entry name" value="Mur_ligase_C_dom_sf"/>
</dbReference>
<dbReference type="EMBL" id="LELK01000001">
    <property type="protein sequence ID" value="KMM38767.1"/>
    <property type="molecule type" value="Genomic_DNA"/>
</dbReference>
<feature type="domain" description="Mur ligase C-terminal" evidence="23">
    <location>
        <begin position="334"/>
        <end position="458"/>
    </location>
</feature>
<keyword evidence="9 20" id="KW-0133">Cell shape</keyword>
<feature type="binding site" evidence="20">
    <location>
        <begin position="150"/>
        <end position="151"/>
    </location>
    <ligand>
        <name>UDP-N-acetyl-alpha-D-muramoyl-L-alanyl-D-glutamate</name>
        <dbReference type="ChEBI" id="CHEBI:83900"/>
    </ligand>
</feature>
<dbReference type="GO" id="GO:0071555">
    <property type="term" value="P:cell wall organization"/>
    <property type="evidence" value="ECO:0007669"/>
    <property type="project" value="UniProtKB-KW"/>
</dbReference>
<dbReference type="UniPathway" id="UPA00219"/>
<feature type="binding site" evidence="20">
    <location>
        <position position="177"/>
    </location>
    <ligand>
        <name>UDP-N-acetyl-alpha-D-muramoyl-L-alanyl-D-glutamate</name>
        <dbReference type="ChEBI" id="CHEBI:83900"/>
    </ligand>
</feature>
<evidence type="ECO:0000259" key="23">
    <source>
        <dbReference type="Pfam" id="PF02875"/>
    </source>
</evidence>
<feature type="binding site" evidence="20">
    <location>
        <begin position="407"/>
        <end position="410"/>
    </location>
    <ligand>
        <name>meso-2,6-diaminopimelate</name>
        <dbReference type="ChEBI" id="CHEBI:57791"/>
    </ligand>
</feature>
<evidence type="ECO:0000259" key="22">
    <source>
        <dbReference type="Pfam" id="PF01225"/>
    </source>
</evidence>
<dbReference type="PATRIC" id="fig|157733.3.peg.3381"/>
<evidence type="ECO:0000256" key="3">
    <source>
        <dbReference type="ARBA" id="ARBA00022490"/>
    </source>
</evidence>
<dbReference type="Proteomes" id="UP000035996">
    <property type="component" value="Unassembled WGS sequence"/>
</dbReference>
<evidence type="ECO:0000256" key="2">
    <source>
        <dbReference type="ARBA" id="ARBA00005898"/>
    </source>
</evidence>
<evidence type="ECO:0000256" key="14">
    <source>
        <dbReference type="ARBA" id="ARBA00056782"/>
    </source>
</evidence>
<dbReference type="Pfam" id="PF08245">
    <property type="entry name" value="Mur_ligase_M"/>
    <property type="match status" value="1"/>
</dbReference>
<evidence type="ECO:0000256" key="10">
    <source>
        <dbReference type="ARBA" id="ARBA00022984"/>
    </source>
</evidence>
<keyword evidence="3 20" id="KW-0963">Cytoplasm</keyword>
<comment type="catalytic activity">
    <reaction evidence="13 20">
        <text>UDP-N-acetyl-alpha-D-muramoyl-L-alanyl-D-glutamate + meso-2,6-diaminopimelate + ATP = UDP-N-acetyl-alpha-D-muramoyl-L-alanyl-gamma-D-glutamyl-meso-2,6-diaminopimelate + ADP + phosphate + H(+)</text>
        <dbReference type="Rhea" id="RHEA:23676"/>
        <dbReference type="ChEBI" id="CHEBI:15378"/>
        <dbReference type="ChEBI" id="CHEBI:30616"/>
        <dbReference type="ChEBI" id="CHEBI:43474"/>
        <dbReference type="ChEBI" id="CHEBI:57791"/>
        <dbReference type="ChEBI" id="CHEBI:83900"/>
        <dbReference type="ChEBI" id="CHEBI:83905"/>
        <dbReference type="ChEBI" id="CHEBI:456216"/>
        <dbReference type="EC" id="6.3.2.13"/>
    </reaction>
</comment>
<evidence type="ECO:0000256" key="17">
    <source>
        <dbReference type="ARBA" id="ARBA00075482"/>
    </source>
</evidence>
<dbReference type="InterPro" id="IPR000713">
    <property type="entry name" value="Mur_ligase_N"/>
</dbReference>
<keyword evidence="6 20" id="KW-0547">Nucleotide-binding</keyword>
<keyword evidence="10 20" id="KW-0573">Peptidoglycan synthesis</keyword>
<feature type="binding site" evidence="20">
    <location>
        <position position="185"/>
    </location>
    <ligand>
        <name>UDP-N-acetyl-alpha-D-muramoyl-L-alanyl-D-glutamate</name>
        <dbReference type="ChEBI" id="CHEBI:83900"/>
    </ligand>
</feature>
<evidence type="ECO:0000256" key="12">
    <source>
        <dbReference type="ARBA" id="ARBA00023316"/>
    </source>
</evidence>
<evidence type="ECO:0000256" key="20">
    <source>
        <dbReference type="HAMAP-Rule" id="MF_00208"/>
    </source>
</evidence>
<evidence type="ECO:0000256" key="4">
    <source>
        <dbReference type="ARBA" id="ARBA00022598"/>
    </source>
</evidence>
<feature type="binding site" evidence="20">
    <location>
        <position position="460"/>
    </location>
    <ligand>
        <name>meso-2,6-diaminopimelate</name>
        <dbReference type="ChEBI" id="CHEBI:57791"/>
    </ligand>
</feature>
<dbReference type="AlphaFoldDB" id="A0A0J6FWK8"/>
<keyword evidence="8 20" id="KW-0460">Magnesium</keyword>
<dbReference type="NCBIfam" id="NF001126">
    <property type="entry name" value="PRK00139.1-4"/>
    <property type="match status" value="1"/>
</dbReference>
<name>A0A0J6FWK8_9BACL</name>
<dbReference type="Pfam" id="PF01225">
    <property type="entry name" value="Mur_ligase"/>
    <property type="match status" value="1"/>
</dbReference>
<evidence type="ECO:0000313" key="25">
    <source>
        <dbReference type="EMBL" id="KMM38767.1"/>
    </source>
</evidence>
<dbReference type="Pfam" id="PF02875">
    <property type="entry name" value="Mur_ligase_C"/>
    <property type="match status" value="1"/>
</dbReference>
<dbReference type="GO" id="GO:0008765">
    <property type="term" value="F:UDP-N-acetylmuramoylalanyl-D-glutamate-2,6-diaminopimelate ligase activity"/>
    <property type="evidence" value="ECO:0007669"/>
    <property type="project" value="UniProtKB-UniRule"/>
</dbReference>
<dbReference type="Gene3D" id="3.40.1190.10">
    <property type="entry name" value="Mur-like, catalytic domain"/>
    <property type="match status" value="1"/>
</dbReference>
<dbReference type="GO" id="GO:0000287">
    <property type="term" value="F:magnesium ion binding"/>
    <property type="evidence" value="ECO:0007669"/>
    <property type="project" value="UniProtKB-UniRule"/>
</dbReference>
<evidence type="ECO:0000256" key="1">
    <source>
        <dbReference type="ARBA" id="ARBA00004752"/>
    </source>
</evidence>
<feature type="modified residue" description="N6-carboxylysine" evidence="20">
    <location>
        <position position="217"/>
    </location>
</feature>
<evidence type="ECO:0000256" key="5">
    <source>
        <dbReference type="ARBA" id="ARBA00022618"/>
    </source>
</evidence>
<evidence type="ECO:0000256" key="16">
    <source>
        <dbReference type="ARBA" id="ARBA00072883"/>
    </source>
</evidence>
<dbReference type="FunFam" id="3.90.190.20:FF:000006">
    <property type="entry name" value="UDP-N-acetylmuramoyl-L-alanyl-D-glutamate--2,6-diaminopimelate ligase"/>
    <property type="match status" value="1"/>
</dbReference>
<feature type="binding site" evidence="20">
    <location>
        <position position="383"/>
    </location>
    <ligand>
        <name>meso-2,6-diaminopimelate</name>
        <dbReference type="ChEBI" id="CHEBI:57791"/>
    </ligand>
</feature>
<protein>
    <recommendedName>
        <fullName evidence="16 20">UDP-N-acetylmuramoyl-L-alanyl-D-glutamate--2,6-diaminopimelate ligase</fullName>
        <ecNumber evidence="15 20">6.3.2.13</ecNumber>
    </recommendedName>
    <alternativeName>
        <fullName evidence="17 20">Meso-A2pm-adding enzyme</fullName>
    </alternativeName>
    <alternativeName>
        <fullName evidence="18 20">Meso-diaminopimelate-adding enzyme</fullName>
    </alternativeName>
    <alternativeName>
        <fullName evidence="19 20">UDP-MurNAc-L-Ala-D-Glu:meso-diaminopimelate ligase</fullName>
    </alternativeName>
    <alternativeName>
        <fullName evidence="20">UDP-MurNAc-tripeptide synthetase</fullName>
    </alternativeName>
    <alternativeName>
        <fullName evidence="20">UDP-N-acetylmuramyl-tripeptide synthetase</fullName>
    </alternativeName>
</protein>
<evidence type="ECO:0000256" key="13">
    <source>
        <dbReference type="ARBA" id="ARBA00050251"/>
    </source>
</evidence>
<evidence type="ECO:0000256" key="19">
    <source>
        <dbReference type="ARBA" id="ARBA00081560"/>
    </source>
</evidence>
<dbReference type="GO" id="GO:0005524">
    <property type="term" value="F:ATP binding"/>
    <property type="evidence" value="ECO:0007669"/>
    <property type="project" value="UniProtKB-UniRule"/>
</dbReference>
<dbReference type="GO" id="GO:0005737">
    <property type="term" value="C:cytoplasm"/>
    <property type="evidence" value="ECO:0007669"/>
    <property type="project" value="UniProtKB-SubCell"/>
</dbReference>
<dbReference type="InterPro" id="IPR035911">
    <property type="entry name" value="MurE/MurF_N"/>
</dbReference>
<dbReference type="FunFam" id="3.40.1390.10:FF:000005">
    <property type="entry name" value="UDP-N-acetylmuramoyl-L-alanyl-D-glutamate--2,6-diaminopimelate ligase"/>
    <property type="match status" value="1"/>
</dbReference>
<feature type="domain" description="Mur ligase N-terminal catalytic" evidence="22">
    <location>
        <begin position="25"/>
        <end position="94"/>
    </location>
</feature>
<reference evidence="25" key="1">
    <citation type="submission" date="2015-06" db="EMBL/GenBank/DDBJ databases">
        <authorList>
            <person name="Liu B."/>
            <person name="Wang J."/>
            <person name="Zhu Y."/>
            <person name="Liu G."/>
            <person name="Chen Q."/>
            <person name="Zheng C."/>
            <person name="Che J."/>
            <person name="Ge C."/>
            <person name="Shi H."/>
            <person name="Pan Z."/>
            <person name="Liu X."/>
        </authorList>
    </citation>
    <scope>NUCLEOTIDE SEQUENCE [LARGE SCALE GENOMIC DNA]</scope>
    <source>
        <strain evidence="25">DSM 16346</strain>
    </source>
</reference>
<keyword evidence="11 20" id="KW-0131">Cell cycle</keyword>
<feature type="binding site" evidence="20">
    <location>
        <position position="30"/>
    </location>
    <ligand>
        <name>UDP-N-acetyl-alpha-D-muramoyl-L-alanyl-D-glutamate</name>
        <dbReference type="ChEBI" id="CHEBI:83900"/>
    </ligand>
</feature>
<dbReference type="EC" id="6.3.2.13" evidence="15 20"/>
<dbReference type="OrthoDB" id="9800958at2"/>
<accession>A0A0J6FWK8</accession>
<dbReference type="STRING" id="157733.AB986_05715"/>
<comment type="caution">
    <text evidence="20">Lacks conserved residue(s) required for the propagation of feature annotation.</text>
</comment>
<organism evidence="25 26">
    <name type="scientific">Guptibacillus hwajinpoensis</name>
    <dbReference type="NCBI Taxonomy" id="208199"/>
    <lineage>
        <taxon>Bacteria</taxon>
        <taxon>Bacillati</taxon>
        <taxon>Bacillota</taxon>
        <taxon>Bacilli</taxon>
        <taxon>Bacillales</taxon>
        <taxon>Guptibacillaceae</taxon>
        <taxon>Guptibacillus</taxon>
    </lineage>
</organism>
<evidence type="ECO:0000256" key="15">
    <source>
        <dbReference type="ARBA" id="ARBA00066633"/>
    </source>
</evidence>
<dbReference type="InterPro" id="IPR036565">
    <property type="entry name" value="Mur-like_cat_sf"/>
</dbReference>
<evidence type="ECO:0000256" key="11">
    <source>
        <dbReference type="ARBA" id="ARBA00023306"/>
    </source>
</evidence>
<dbReference type="NCBIfam" id="NF001124">
    <property type="entry name" value="PRK00139.1-2"/>
    <property type="match status" value="1"/>
</dbReference>
<dbReference type="SUPFAM" id="SSF53244">
    <property type="entry name" value="MurD-like peptide ligases, peptide-binding domain"/>
    <property type="match status" value="1"/>
</dbReference>
<comment type="PTM">
    <text evidence="20">Carboxylation is probably crucial for Mg(2+) binding and, consequently, for the gamma-phosphate positioning of ATP.</text>
</comment>
<keyword evidence="7 20" id="KW-0067">ATP-binding</keyword>
<keyword evidence="26" id="KW-1185">Reference proteome</keyword>
<dbReference type="Gene3D" id="3.40.1390.10">
    <property type="entry name" value="MurE/MurF, N-terminal domain"/>
    <property type="match status" value="1"/>
</dbReference>
<gene>
    <name evidence="20" type="primary">murE</name>
    <name evidence="25" type="ORF">AB986_05715</name>
</gene>
<keyword evidence="4 20" id="KW-0436">Ligase</keyword>
<dbReference type="InterPro" id="IPR005761">
    <property type="entry name" value="UDP-N-AcMur-Glu-dNH2Pim_ligase"/>
</dbReference>
<comment type="caution">
    <text evidence="25">The sequence shown here is derived from an EMBL/GenBank/DDBJ whole genome shotgun (WGS) entry which is preliminary data.</text>
</comment>
<keyword evidence="5 20" id="KW-0132">Cell division</keyword>
<comment type="function">
    <text evidence="14 20">Catalyzes the addition of meso-diaminopimelic acid to the nucleotide precursor UDP-N-acetylmuramoyl-L-alanyl-D-glutamate (UMAG) in the biosynthesis of bacterial cell-wall peptidoglycan.</text>
</comment>
<feature type="binding site" evidence="20">
    <location>
        <begin position="108"/>
        <end position="114"/>
    </location>
    <ligand>
        <name>ATP</name>
        <dbReference type="ChEBI" id="CHEBI:30616"/>
    </ligand>
</feature>
<evidence type="ECO:0000256" key="6">
    <source>
        <dbReference type="ARBA" id="ARBA00022741"/>
    </source>
</evidence>
<evidence type="ECO:0000256" key="21">
    <source>
        <dbReference type="RuleBase" id="RU004135"/>
    </source>
</evidence>
<dbReference type="SUPFAM" id="SSF53623">
    <property type="entry name" value="MurD-like peptide ligases, catalytic domain"/>
    <property type="match status" value="1"/>
</dbReference>
<comment type="similarity">
    <text evidence="2 20">Belongs to the MurCDEF family. MurE subfamily.</text>
</comment>
<dbReference type="PANTHER" id="PTHR23135">
    <property type="entry name" value="MUR LIGASE FAMILY MEMBER"/>
    <property type="match status" value="1"/>
</dbReference>
<feature type="domain" description="Mur ligase central" evidence="24">
    <location>
        <begin position="106"/>
        <end position="311"/>
    </location>
</feature>